<feature type="transmembrane region" description="Helical" evidence="1">
    <location>
        <begin position="21"/>
        <end position="41"/>
    </location>
</feature>
<dbReference type="STRING" id="1527.SAMN04489757_1382"/>
<gene>
    <name evidence="2" type="ORF">SAMN04489757_1382</name>
</gene>
<evidence type="ECO:0000313" key="3">
    <source>
        <dbReference type="Proteomes" id="UP000198806"/>
    </source>
</evidence>
<dbReference type="InterPro" id="IPR036209">
    <property type="entry name" value="YwmB-like_sf"/>
</dbReference>
<organism evidence="2 3">
    <name type="scientific">Anaerocolumna aminovalerica</name>
    <dbReference type="NCBI Taxonomy" id="1527"/>
    <lineage>
        <taxon>Bacteria</taxon>
        <taxon>Bacillati</taxon>
        <taxon>Bacillota</taxon>
        <taxon>Clostridia</taxon>
        <taxon>Lachnospirales</taxon>
        <taxon>Lachnospiraceae</taxon>
        <taxon>Anaerocolumna</taxon>
    </lineage>
</organism>
<dbReference type="EMBL" id="FOWD01000038">
    <property type="protein sequence ID" value="SFO54423.1"/>
    <property type="molecule type" value="Genomic_DNA"/>
</dbReference>
<proteinExistence type="predicted"/>
<dbReference type="SUPFAM" id="SSF143842">
    <property type="entry name" value="YwmB-like"/>
    <property type="match status" value="1"/>
</dbReference>
<reference evidence="2 3" key="1">
    <citation type="submission" date="2016-10" db="EMBL/GenBank/DDBJ databases">
        <authorList>
            <person name="de Groot N.N."/>
        </authorList>
    </citation>
    <scope>NUCLEOTIDE SEQUENCE [LARGE SCALE GENOMIC DNA]</scope>
    <source>
        <strain evidence="2 3">DSM 1283</strain>
    </source>
</reference>
<keyword evidence="3" id="KW-1185">Reference proteome</keyword>
<dbReference type="InterPro" id="IPR014794">
    <property type="entry name" value="DUF1779"/>
</dbReference>
<evidence type="ECO:0000313" key="2">
    <source>
        <dbReference type="EMBL" id="SFO54423.1"/>
    </source>
</evidence>
<dbReference type="Proteomes" id="UP000198806">
    <property type="component" value="Unassembled WGS sequence"/>
</dbReference>
<dbReference type="AlphaFoldDB" id="A0A1I5I1K7"/>
<dbReference type="Gene3D" id="3.30.360.40">
    <property type="entry name" value="YwmB-like"/>
    <property type="match status" value="1"/>
</dbReference>
<accession>A0A1I5I1K7</accession>
<evidence type="ECO:0000256" key="1">
    <source>
        <dbReference type="SAM" id="Phobius"/>
    </source>
</evidence>
<dbReference type="RefSeq" id="WP_091688011.1">
    <property type="nucleotide sequence ID" value="NZ_BAABFM010000011.1"/>
</dbReference>
<keyword evidence="1" id="KW-0472">Membrane</keyword>
<sequence>MKKLNNTFKEFIVGKKAKLTIYILGVLWISVIMQLAVNAFLRPDHNILDAFINTNPEVSSFELEVAADYGNGYLSEADKKELILYVARQIGLQVDENVIINRRNNDSEVYIEKKNQNAQTLIKVVSVDVENSNDITEINHYLLVRLTIYKDMDSLLSYRDLIKDIFKKLKAENIQTNMQINGTCQGKLTLDEMNEIADSMVTDLQGKIAYANRQDNLYTIYAYSGLLDEYVNSVGNKINIHIAIDYDEETDSTRILLGTPVINGGY</sequence>
<dbReference type="Pfam" id="PF08680">
    <property type="entry name" value="DUF1779"/>
    <property type="match status" value="1"/>
</dbReference>
<keyword evidence="1" id="KW-0812">Transmembrane</keyword>
<keyword evidence="1" id="KW-1133">Transmembrane helix</keyword>
<name>A0A1I5I1K7_9FIRM</name>
<protein>
    <submittedName>
        <fullName evidence="2">TATA-box binding</fullName>
    </submittedName>
</protein>
<dbReference type="OrthoDB" id="1986715at2"/>